<sequence>MHATEIYDANLYSGLASLRSQARGNLRPYGKQRDSEFLYDPIIAIKELNSRNYGNPLNEGRLNFPVLKLIRNVSRSFEFTTRPYTAQLEWSPPLMVTELEMECI</sequence>
<protein>
    <submittedName>
        <fullName evidence="1">Uncharacterized protein</fullName>
    </submittedName>
</protein>
<dbReference type="EMBL" id="BPLQ01010124">
    <property type="protein sequence ID" value="GIY48513.1"/>
    <property type="molecule type" value="Genomic_DNA"/>
</dbReference>
<gene>
    <name evidence="1" type="ORF">CDAR_183641</name>
</gene>
<evidence type="ECO:0000313" key="2">
    <source>
        <dbReference type="Proteomes" id="UP001054837"/>
    </source>
</evidence>
<dbReference type="AlphaFoldDB" id="A0AAV4TWA3"/>
<evidence type="ECO:0000313" key="1">
    <source>
        <dbReference type="EMBL" id="GIY48513.1"/>
    </source>
</evidence>
<name>A0AAV4TWA3_9ARAC</name>
<comment type="caution">
    <text evidence="1">The sequence shown here is derived from an EMBL/GenBank/DDBJ whole genome shotgun (WGS) entry which is preliminary data.</text>
</comment>
<proteinExistence type="predicted"/>
<organism evidence="1 2">
    <name type="scientific">Caerostris darwini</name>
    <dbReference type="NCBI Taxonomy" id="1538125"/>
    <lineage>
        <taxon>Eukaryota</taxon>
        <taxon>Metazoa</taxon>
        <taxon>Ecdysozoa</taxon>
        <taxon>Arthropoda</taxon>
        <taxon>Chelicerata</taxon>
        <taxon>Arachnida</taxon>
        <taxon>Araneae</taxon>
        <taxon>Araneomorphae</taxon>
        <taxon>Entelegynae</taxon>
        <taxon>Araneoidea</taxon>
        <taxon>Araneidae</taxon>
        <taxon>Caerostris</taxon>
    </lineage>
</organism>
<reference evidence="1 2" key="1">
    <citation type="submission" date="2021-06" db="EMBL/GenBank/DDBJ databases">
        <title>Caerostris darwini draft genome.</title>
        <authorList>
            <person name="Kono N."/>
            <person name="Arakawa K."/>
        </authorList>
    </citation>
    <scope>NUCLEOTIDE SEQUENCE [LARGE SCALE GENOMIC DNA]</scope>
</reference>
<dbReference type="Proteomes" id="UP001054837">
    <property type="component" value="Unassembled WGS sequence"/>
</dbReference>
<keyword evidence="2" id="KW-1185">Reference proteome</keyword>
<accession>A0AAV4TWA3</accession>